<dbReference type="SMART" id="SM00248">
    <property type="entry name" value="ANK"/>
    <property type="match status" value="6"/>
</dbReference>
<evidence type="ECO:0000256" key="2">
    <source>
        <dbReference type="ARBA" id="ARBA00023043"/>
    </source>
</evidence>
<dbReference type="InterPro" id="IPR036770">
    <property type="entry name" value="Ankyrin_rpt-contain_sf"/>
</dbReference>
<keyword evidence="6" id="KW-1185">Reference proteome</keyword>
<dbReference type="PANTHER" id="PTHR24198">
    <property type="entry name" value="ANKYRIN REPEAT AND PROTEIN KINASE DOMAIN-CONTAINING PROTEIN"/>
    <property type="match status" value="1"/>
</dbReference>
<evidence type="ECO:0000313" key="6">
    <source>
        <dbReference type="Proteomes" id="UP001159428"/>
    </source>
</evidence>
<dbReference type="SUPFAM" id="SSF53756">
    <property type="entry name" value="UDP-Glycosyltransferase/glycogen phosphorylase"/>
    <property type="match status" value="1"/>
</dbReference>
<dbReference type="Pfam" id="PF20706">
    <property type="entry name" value="GT4-conflict"/>
    <property type="match status" value="1"/>
</dbReference>
<dbReference type="EMBL" id="CALNXJ010000074">
    <property type="protein sequence ID" value="CAH3160197.1"/>
    <property type="molecule type" value="Genomic_DNA"/>
</dbReference>
<evidence type="ECO:0000256" key="1">
    <source>
        <dbReference type="ARBA" id="ARBA00022737"/>
    </source>
</evidence>
<dbReference type="InterPro" id="IPR002110">
    <property type="entry name" value="Ankyrin_rpt"/>
</dbReference>
<dbReference type="Gene3D" id="3.40.50.2000">
    <property type="entry name" value="Glycogen Phosphorylase B"/>
    <property type="match status" value="1"/>
</dbReference>
<protein>
    <submittedName>
        <fullName evidence="5">Uncharacterized protein</fullName>
    </submittedName>
</protein>
<feature type="compositionally biased region" description="Basic and acidic residues" evidence="4">
    <location>
        <begin position="415"/>
        <end position="424"/>
    </location>
</feature>
<name>A0AAU9XVU1_9CNID</name>
<dbReference type="SUPFAM" id="SSF48403">
    <property type="entry name" value="Ankyrin repeat"/>
    <property type="match status" value="1"/>
</dbReference>
<feature type="repeat" description="ANK" evidence="3">
    <location>
        <begin position="573"/>
        <end position="605"/>
    </location>
</feature>
<evidence type="ECO:0000313" key="5">
    <source>
        <dbReference type="EMBL" id="CAH3160197.1"/>
    </source>
</evidence>
<organism evidence="5 6">
    <name type="scientific">Pocillopora meandrina</name>
    <dbReference type="NCBI Taxonomy" id="46732"/>
    <lineage>
        <taxon>Eukaryota</taxon>
        <taxon>Metazoa</taxon>
        <taxon>Cnidaria</taxon>
        <taxon>Anthozoa</taxon>
        <taxon>Hexacorallia</taxon>
        <taxon>Scleractinia</taxon>
        <taxon>Astrocoeniina</taxon>
        <taxon>Pocilloporidae</taxon>
        <taxon>Pocillopora</taxon>
    </lineage>
</organism>
<sequence>MDRSRAESHNVKLIKADRVPGHDPVLCLSFPPRDHTMDCVIGHGVHLGRPITSIKKNPSYSHCKWIQAVHSAPEEDGMYKNISEGEQMQETEIQLCKMADQVITIGPKLAEAYKRYLRPVKQEEKVFDLTPSIFSEFLAVKQATEERRTFCILVIGSGDNCGDFNVKGYDIAVKAIAELKDESYKLNFVCAAGGKADIVAGKLLHDGISNNRLIVRSYNDDREVLANLFCEMDLAIMPSRTESFGITALEALSAGLPVLVSGNSGLGEALKKVTLGSQSVVDSEDPKDWAKEIKRVRQKERDVRLSESRFLRKKYLEKYSWEEPCKSLVVKMKNLVFDMMQSLTNQSACISYYCCNCPKFLCYLIVLLTSLVSKKFKVSASSLKCDAFFNCFSHCMILGGTSVSEDNNELNQLHSAERDSDVTRMKSTPPLGRSVDSRNATGITPLMNAAMNGNVQSVKLLIEEGADPSLKDNTGWNSLHFAALGGDTDIISLIHTRMPDIDSLNGKGATPLLVAAYNGKLHAVKWFLERGANATYEDKGGWNALHSAASNGDPETIDHILTHVPNIESKTADGETPLIIAVRCQTLQGIKCLLERGANPLAKDNEGQDSLYYASSGDPDLLGLVLSHVANSESTTGND</sequence>
<dbReference type="Pfam" id="PF00023">
    <property type="entry name" value="Ank"/>
    <property type="match status" value="2"/>
</dbReference>
<keyword evidence="1" id="KW-0677">Repeat</keyword>
<evidence type="ECO:0000256" key="4">
    <source>
        <dbReference type="SAM" id="MobiDB-lite"/>
    </source>
</evidence>
<dbReference type="Proteomes" id="UP001159428">
    <property type="component" value="Unassembled WGS sequence"/>
</dbReference>
<accession>A0AAU9XVU1</accession>
<proteinExistence type="predicted"/>
<gene>
    <name evidence="5" type="ORF">PMEA_00032294</name>
</gene>
<keyword evidence="2 3" id="KW-0040">ANK repeat</keyword>
<dbReference type="Gene3D" id="1.25.40.20">
    <property type="entry name" value="Ankyrin repeat-containing domain"/>
    <property type="match status" value="1"/>
</dbReference>
<comment type="caution">
    <text evidence="5">The sequence shown here is derived from an EMBL/GenBank/DDBJ whole genome shotgun (WGS) entry which is preliminary data.</text>
</comment>
<dbReference type="PANTHER" id="PTHR24198:SF165">
    <property type="entry name" value="ANKYRIN REPEAT-CONTAINING PROTEIN-RELATED"/>
    <property type="match status" value="1"/>
</dbReference>
<dbReference type="Pfam" id="PF12796">
    <property type="entry name" value="Ank_2"/>
    <property type="match status" value="1"/>
</dbReference>
<feature type="repeat" description="ANK" evidence="3">
    <location>
        <begin position="441"/>
        <end position="473"/>
    </location>
</feature>
<dbReference type="PROSITE" id="PS50297">
    <property type="entry name" value="ANK_REP_REGION"/>
    <property type="match status" value="3"/>
</dbReference>
<dbReference type="CDD" id="cd03801">
    <property type="entry name" value="GT4_PimA-like"/>
    <property type="match status" value="1"/>
</dbReference>
<feature type="repeat" description="ANK" evidence="3">
    <location>
        <begin position="507"/>
        <end position="539"/>
    </location>
</feature>
<feature type="region of interest" description="Disordered" evidence="4">
    <location>
        <begin position="414"/>
        <end position="434"/>
    </location>
</feature>
<evidence type="ECO:0000256" key="3">
    <source>
        <dbReference type="PROSITE-ProRule" id="PRU00023"/>
    </source>
</evidence>
<dbReference type="AlphaFoldDB" id="A0AAU9XVU1"/>
<reference evidence="5 6" key="1">
    <citation type="submission" date="2022-05" db="EMBL/GenBank/DDBJ databases">
        <authorList>
            <consortium name="Genoscope - CEA"/>
            <person name="William W."/>
        </authorList>
    </citation>
    <scope>NUCLEOTIDE SEQUENCE [LARGE SCALE GENOMIC DNA]</scope>
</reference>
<dbReference type="PROSITE" id="PS50088">
    <property type="entry name" value="ANK_REPEAT"/>
    <property type="match status" value="3"/>
</dbReference>